<evidence type="ECO:0000256" key="7">
    <source>
        <dbReference type="ARBA" id="ARBA00023134"/>
    </source>
</evidence>
<dbReference type="InterPro" id="IPR036891">
    <property type="entry name" value="Signal_recog_part_SRP54_M_sf"/>
</dbReference>
<dbReference type="GO" id="GO:0006614">
    <property type="term" value="P:SRP-dependent cotranslational protein targeting to membrane"/>
    <property type="evidence" value="ECO:0007669"/>
    <property type="project" value="InterPro"/>
</dbReference>
<dbReference type="InterPro" id="IPR000897">
    <property type="entry name" value="SRP54_GTPase_dom"/>
</dbReference>
<dbReference type="InterPro" id="IPR013822">
    <property type="entry name" value="Signal_recog_particl_SRP54_hlx"/>
</dbReference>
<gene>
    <name evidence="13" type="primary">ffh</name>
    <name evidence="13" type="ORF">ICW73_01205</name>
</gene>
<dbReference type="SUPFAM" id="SSF47364">
    <property type="entry name" value="Domain of the SRP/SRP receptor G-proteins"/>
    <property type="match status" value="1"/>
</dbReference>
<dbReference type="InterPro" id="IPR027417">
    <property type="entry name" value="P-loop_NTPase"/>
</dbReference>
<evidence type="ECO:0000256" key="4">
    <source>
        <dbReference type="ARBA" id="ARBA00022741"/>
    </source>
</evidence>
<dbReference type="InterPro" id="IPR004125">
    <property type="entry name" value="Signal_recog_particle_SRP54_M"/>
</dbReference>
<sequence>MFENLTQRLSQNLKKIINKGRLTENNIKDTIREVRKSLLEADVTLSVIRKFIDNLKKKSIGLEINKSLTPGQEFIKIVKNELIHVMGKENSTLNFSTPSLTIILFVGLQGVGKTTSLAKLAHWIKKKHKKKILIVSTDIYRAAAIDQLKILAHTIQIDFLSLQTCMTPLKIINIAIQHAKKNLYDTLLIDTAGRSHINKTMMNEIHQIQDLSKPAETLLVVDSMMGQDSINMAKIFNQNLLISGIILTKTDSDARSGIALSMRYITGIPIKFIGTGEKMTELEIFNSKKIVTRILGMHDVVSVIQEIEEKVDTSQIKKLATKLKQGHNFDLNDFLIQIKQIKKISGLSYFINKFLHQNMLSQNMSLLNTDKKTLAKTEAIIHSMTYKEKIQPIIIKSSRKRRIAAGSGTTIQDVNKLLKNFDNMQRIMKKVKSGGISKIINNIKNIFPKKF</sequence>
<evidence type="ECO:0000256" key="9">
    <source>
        <dbReference type="ARBA" id="ARBA00023274"/>
    </source>
</evidence>
<accession>A0A7H1B007</accession>
<dbReference type="InterPro" id="IPR003593">
    <property type="entry name" value="AAA+_ATPase"/>
</dbReference>
<dbReference type="PANTHER" id="PTHR11564">
    <property type="entry name" value="SIGNAL RECOGNITION PARTICLE 54K PROTEIN SRP54"/>
    <property type="match status" value="1"/>
</dbReference>
<keyword evidence="5" id="KW-0378">Hydrolase</keyword>
<dbReference type="GO" id="GO:0008312">
    <property type="term" value="F:7S RNA binding"/>
    <property type="evidence" value="ECO:0007669"/>
    <property type="project" value="InterPro"/>
</dbReference>
<keyword evidence="7" id="KW-0342">GTP-binding</keyword>
<evidence type="ECO:0000256" key="10">
    <source>
        <dbReference type="ARBA" id="ARBA00035672"/>
    </source>
</evidence>
<dbReference type="InterPro" id="IPR022941">
    <property type="entry name" value="SRP54"/>
</dbReference>
<evidence type="ECO:0000256" key="8">
    <source>
        <dbReference type="ARBA" id="ARBA00023135"/>
    </source>
</evidence>
<protein>
    <recommendedName>
        <fullName evidence="10">signal-recognition-particle GTPase</fullName>
        <ecNumber evidence="10">3.6.5.4</ecNumber>
    </recommendedName>
</protein>
<evidence type="ECO:0000256" key="2">
    <source>
        <dbReference type="ARBA" id="ARBA00005450"/>
    </source>
</evidence>
<dbReference type="Gene3D" id="3.40.50.300">
    <property type="entry name" value="P-loop containing nucleotide triphosphate hydrolases"/>
    <property type="match status" value="1"/>
</dbReference>
<dbReference type="NCBIfam" id="TIGR00959">
    <property type="entry name" value="ffh"/>
    <property type="match status" value="1"/>
</dbReference>
<comment type="similarity">
    <text evidence="2">Belongs to the GTP-binding SRP family. SRP54 subfamily.</text>
</comment>
<comment type="catalytic activity">
    <reaction evidence="11">
        <text>GTP + H2O = GDP + phosphate + H(+)</text>
        <dbReference type="Rhea" id="RHEA:19669"/>
        <dbReference type="ChEBI" id="CHEBI:15377"/>
        <dbReference type="ChEBI" id="CHEBI:15378"/>
        <dbReference type="ChEBI" id="CHEBI:37565"/>
        <dbReference type="ChEBI" id="CHEBI:43474"/>
        <dbReference type="ChEBI" id="CHEBI:58189"/>
        <dbReference type="EC" id="3.6.5.4"/>
    </reaction>
</comment>
<evidence type="ECO:0000313" key="14">
    <source>
        <dbReference type="Proteomes" id="UP000516346"/>
    </source>
</evidence>
<dbReference type="PANTHER" id="PTHR11564:SF5">
    <property type="entry name" value="SIGNAL RECOGNITION PARTICLE SUBUNIT SRP54"/>
    <property type="match status" value="1"/>
</dbReference>
<evidence type="ECO:0000313" key="13">
    <source>
        <dbReference type="EMBL" id="QNS02062.1"/>
    </source>
</evidence>
<dbReference type="AlphaFoldDB" id="A0A7H1B007"/>
<dbReference type="SUPFAM" id="SSF52540">
    <property type="entry name" value="P-loop containing nucleoside triphosphate hydrolases"/>
    <property type="match status" value="1"/>
</dbReference>
<evidence type="ECO:0000256" key="1">
    <source>
        <dbReference type="ARBA" id="ARBA00004496"/>
    </source>
</evidence>
<dbReference type="InterPro" id="IPR042101">
    <property type="entry name" value="SRP54_N_sf"/>
</dbReference>
<dbReference type="SMART" id="SM00963">
    <property type="entry name" value="SRP54_N"/>
    <property type="match status" value="1"/>
</dbReference>
<dbReference type="GO" id="GO:0003924">
    <property type="term" value="F:GTPase activity"/>
    <property type="evidence" value="ECO:0007669"/>
    <property type="project" value="InterPro"/>
</dbReference>
<evidence type="ECO:0000256" key="11">
    <source>
        <dbReference type="ARBA" id="ARBA00048027"/>
    </source>
</evidence>
<proteinExistence type="inferred from homology"/>
<dbReference type="GO" id="GO:0005525">
    <property type="term" value="F:GTP binding"/>
    <property type="evidence" value="ECO:0007669"/>
    <property type="project" value="UniProtKB-KW"/>
</dbReference>
<dbReference type="Pfam" id="PF02881">
    <property type="entry name" value="SRP54_N"/>
    <property type="match status" value="1"/>
</dbReference>
<name>A0A7H1B007_9GAMM</name>
<dbReference type="Proteomes" id="UP000516346">
    <property type="component" value="Chromosome"/>
</dbReference>
<evidence type="ECO:0000259" key="12">
    <source>
        <dbReference type="PROSITE" id="PS00300"/>
    </source>
</evidence>
<organism evidence="13 14">
    <name type="scientific">Buchnera aphidicola</name>
    <name type="common">Pentalonia nigronervosa</name>
    <dbReference type="NCBI Taxonomy" id="1309793"/>
    <lineage>
        <taxon>Bacteria</taxon>
        <taxon>Pseudomonadati</taxon>
        <taxon>Pseudomonadota</taxon>
        <taxon>Gammaproteobacteria</taxon>
        <taxon>Enterobacterales</taxon>
        <taxon>Erwiniaceae</taxon>
        <taxon>Buchnera</taxon>
    </lineage>
</organism>
<dbReference type="EMBL" id="CP061275">
    <property type="protein sequence ID" value="QNS02062.1"/>
    <property type="molecule type" value="Genomic_DNA"/>
</dbReference>
<evidence type="ECO:0000256" key="5">
    <source>
        <dbReference type="ARBA" id="ARBA00022801"/>
    </source>
</evidence>
<dbReference type="InterPro" id="IPR036225">
    <property type="entry name" value="SRP/SRP_N"/>
</dbReference>
<dbReference type="Pfam" id="PF00448">
    <property type="entry name" value="SRP54"/>
    <property type="match status" value="1"/>
</dbReference>
<feature type="domain" description="SRP54-type proteins GTP-binding" evidence="12">
    <location>
        <begin position="269"/>
        <end position="282"/>
    </location>
</feature>
<keyword evidence="4" id="KW-0547">Nucleotide-binding</keyword>
<dbReference type="SMART" id="SM00382">
    <property type="entry name" value="AAA"/>
    <property type="match status" value="1"/>
</dbReference>
<keyword evidence="9" id="KW-0687">Ribonucleoprotein</keyword>
<dbReference type="GO" id="GO:0048500">
    <property type="term" value="C:signal recognition particle"/>
    <property type="evidence" value="ECO:0007669"/>
    <property type="project" value="InterPro"/>
</dbReference>
<dbReference type="Gene3D" id="1.10.260.30">
    <property type="entry name" value="Signal recognition particle, SRP54 subunit, M-domain"/>
    <property type="match status" value="1"/>
</dbReference>
<evidence type="ECO:0000256" key="6">
    <source>
        <dbReference type="ARBA" id="ARBA00022884"/>
    </source>
</evidence>
<dbReference type="SMART" id="SM00962">
    <property type="entry name" value="SRP54"/>
    <property type="match status" value="1"/>
</dbReference>
<dbReference type="EC" id="3.6.5.4" evidence="10"/>
<keyword evidence="3" id="KW-0963">Cytoplasm</keyword>
<comment type="subcellular location">
    <subcellularLocation>
        <location evidence="1">Cytoplasm</location>
    </subcellularLocation>
</comment>
<dbReference type="Pfam" id="PF02978">
    <property type="entry name" value="SRP_SPB"/>
    <property type="match status" value="1"/>
</dbReference>
<evidence type="ECO:0000256" key="3">
    <source>
        <dbReference type="ARBA" id="ARBA00022490"/>
    </source>
</evidence>
<dbReference type="InterPro" id="IPR004780">
    <property type="entry name" value="SRP"/>
</dbReference>
<dbReference type="Gene3D" id="1.20.120.140">
    <property type="entry name" value="Signal recognition particle SRP54, nucleotide-binding domain"/>
    <property type="match status" value="1"/>
</dbReference>
<dbReference type="SUPFAM" id="SSF47446">
    <property type="entry name" value="Signal peptide-binding domain"/>
    <property type="match status" value="1"/>
</dbReference>
<keyword evidence="6" id="KW-0694">RNA-binding</keyword>
<keyword evidence="8" id="KW-0733">Signal recognition particle</keyword>
<reference evidence="13 14" key="1">
    <citation type="submission" date="2020-09" db="EMBL/GenBank/DDBJ databases">
        <title>Genome sequence of the banana aphid, Pentalonia nigronervosa Coquerel (Hemiptera: Aphididae) and its symbionts.</title>
        <authorList>
            <person name="Mathers T.C."/>
            <person name="Mugford S.T."/>
            <person name="Hogenhout S.A."/>
            <person name="Tripathi L."/>
        </authorList>
    </citation>
    <scope>NUCLEOTIDE SEQUENCE [LARGE SCALE GENOMIC DNA]</scope>
    <source>
        <strain evidence="13">Ba4</strain>
    </source>
</reference>
<dbReference type="PROSITE" id="PS00300">
    <property type="entry name" value="SRP54"/>
    <property type="match status" value="1"/>
</dbReference>